<feature type="region of interest" description="Disordered" evidence="1">
    <location>
        <begin position="15"/>
        <end position="79"/>
    </location>
</feature>
<organism evidence="2 3">
    <name type="scientific">Nitrospira defluvii</name>
    <dbReference type="NCBI Taxonomy" id="330214"/>
    <lineage>
        <taxon>Bacteria</taxon>
        <taxon>Pseudomonadati</taxon>
        <taxon>Nitrospirota</taxon>
        <taxon>Nitrospiria</taxon>
        <taxon>Nitrospirales</taxon>
        <taxon>Nitrospiraceae</taxon>
        <taxon>Nitrospira</taxon>
    </lineage>
</organism>
<evidence type="ECO:0000313" key="2">
    <source>
        <dbReference type="EMBL" id="CAE6796410.1"/>
    </source>
</evidence>
<reference evidence="2 3" key="1">
    <citation type="submission" date="2021-02" db="EMBL/GenBank/DDBJ databases">
        <authorList>
            <person name="Han P."/>
        </authorList>
    </citation>
    <scope>NUCLEOTIDE SEQUENCE [LARGE SCALE GENOMIC DNA]</scope>
    <source>
        <strain evidence="2">Candidatus Nitrospira sp. ZN2</strain>
    </source>
</reference>
<feature type="compositionally biased region" description="Low complexity" evidence="1">
    <location>
        <begin position="185"/>
        <end position="197"/>
    </location>
</feature>
<evidence type="ECO:0000256" key="1">
    <source>
        <dbReference type="SAM" id="MobiDB-lite"/>
    </source>
</evidence>
<feature type="region of interest" description="Disordered" evidence="1">
    <location>
        <begin position="153"/>
        <end position="223"/>
    </location>
</feature>
<accession>A0ABM8S9C1</accession>
<protein>
    <submittedName>
        <fullName evidence="2">Uncharacterized protein</fullName>
    </submittedName>
</protein>
<gene>
    <name evidence="2" type="ORF">NSPZN2_70114</name>
</gene>
<comment type="caution">
    <text evidence="2">The sequence shown here is derived from an EMBL/GenBank/DDBJ whole genome shotgun (WGS) entry which is preliminary data.</text>
</comment>
<dbReference type="Proteomes" id="UP000675880">
    <property type="component" value="Unassembled WGS sequence"/>
</dbReference>
<evidence type="ECO:0000313" key="3">
    <source>
        <dbReference type="Proteomes" id="UP000675880"/>
    </source>
</evidence>
<feature type="compositionally biased region" description="Basic and acidic residues" evidence="1">
    <location>
        <begin position="167"/>
        <end position="179"/>
    </location>
</feature>
<feature type="compositionally biased region" description="Polar residues" evidence="1">
    <location>
        <begin position="15"/>
        <end position="32"/>
    </location>
</feature>
<feature type="compositionally biased region" description="Basic and acidic residues" evidence="1">
    <location>
        <begin position="200"/>
        <end position="209"/>
    </location>
</feature>
<keyword evidence="3" id="KW-1185">Reference proteome</keyword>
<dbReference type="EMBL" id="CAJNBJ010000020">
    <property type="protein sequence ID" value="CAE6796410.1"/>
    <property type="molecule type" value="Genomic_DNA"/>
</dbReference>
<proteinExistence type="predicted"/>
<sequence>MLGTVDLLPHTQVVTNSTPTNISSADLSQSGDDSPVLPRLATEPVGMKTEAVPDPPPPRRDEEDDVDEQDPIVSLEQDSDDFQRATISIVMTLLPTDRHPDGRLTLIGVRSHNLPPQLTTARFNDLLPLPESLSQALTRWEQTFPAALTARKTQREARAAEQQTRSLEQEKKREAERQARKAKVAKPTAAKTTSVAPTPKPDREQHSDDSPSNTALPQAGLFG</sequence>
<name>A0ABM8S9C1_9BACT</name>